<name>A0A224XEB7_9HEMI</name>
<proteinExistence type="inferred from homology"/>
<dbReference type="InterPro" id="IPR033116">
    <property type="entry name" value="TRYPSIN_SER"/>
</dbReference>
<feature type="chain" id="PRO_5012194885" description="Phenoloxidase-activating factor 2" evidence="9">
    <location>
        <begin position="20"/>
        <end position="377"/>
    </location>
</feature>
<feature type="domain" description="Peptidase S1" evidence="10">
    <location>
        <begin position="144"/>
        <end position="376"/>
    </location>
</feature>
<evidence type="ECO:0000256" key="2">
    <source>
        <dbReference type="ARBA" id="ARBA00022525"/>
    </source>
</evidence>
<dbReference type="PROSITE" id="PS00135">
    <property type="entry name" value="TRYPSIN_SER"/>
    <property type="match status" value="1"/>
</dbReference>
<keyword evidence="8 11" id="KW-0645">Protease</keyword>
<evidence type="ECO:0000256" key="9">
    <source>
        <dbReference type="SAM" id="SignalP"/>
    </source>
</evidence>
<accession>A0A224XEB7</accession>
<dbReference type="InterPro" id="IPR001314">
    <property type="entry name" value="Peptidase_S1A"/>
</dbReference>
<sequence>MLKWCLVSVTLFYVRNTLCAPQTLEGSEGDQETKTLHFLLPQKQDSSCIGAKNEPGTCVSLELCPLEELTEDYVKYRKYFCVIKNREVGVCCPHDLDNRNKRQTTFSPIVDINEVNNEVQGSPDYTRLGDFEECGYSSKDIRTVTRGRAALRDWPWMIAIVRKDDMFHFCGGVLIAKKYVLTASHCLARVKPEEIFVRVGEYDFSKENESRAEDILVRDTINHEDYDHSTYENDIAIIVLQREVKYNMYVQPICLPLPGPKYVNTTAIVAGWGTIEYGGLMSDVLMEVAVPVWEQDTCEDSFTQTVFETSMCAGGYDGGKDSCQGDSGGPLMTQREDGRWMTIGVVSWGIRCGEKGKPGVYTRVNDYLDWIASIITQ</sequence>
<reference evidence="11" key="1">
    <citation type="journal article" date="2018" name="PLoS Negl. Trop. Dis.">
        <title>An insight into the salivary gland and fat body transcriptome of Panstrongylus lignarius (Hemiptera: Heteroptera), the main vector of Chagas disease in Peru.</title>
        <authorList>
            <person name="Nevoa J.C."/>
            <person name="Mendes M.T."/>
            <person name="da Silva M.V."/>
            <person name="Soares S.C."/>
            <person name="Oliveira C.J.F."/>
            <person name="Ribeiro J.M.C."/>
        </authorList>
    </citation>
    <scope>NUCLEOTIDE SEQUENCE</scope>
</reference>
<dbReference type="CDD" id="cd00190">
    <property type="entry name" value="Tryp_SPc"/>
    <property type="match status" value="1"/>
</dbReference>
<dbReference type="PROSITE" id="PS00134">
    <property type="entry name" value="TRYPSIN_HIS"/>
    <property type="match status" value="1"/>
</dbReference>
<dbReference type="GO" id="GO:0004252">
    <property type="term" value="F:serine-type endopeptidase activity"/>
    <property type="evidence" value="ECO:0007669"/>
    <property type="project" value="InterPro"/>
</dbReference>
<evidence type="ECO:0000313" key="11">
    <source>
        <dbReference type="EMBL" id="JAW10816.1"/>
    </source>
</evidence>
<dbReference type="GO" id="GO:0005576">
    <property type="term" value="C:extracellular region"/>
    <property type="evidence" value="ECO:0007669"/>
    <property type="project" value="UniProtKB-SubCell"/>
</dbReference>
<dbReference type="PRINTS" id="PR00722">
    <property type="entry name" value="CHYMOTRYPSIN"/>
</dbReference>
<dbReference type="InterPro" id="IPR022700">
    <property type="entry name" value="CLIP"/>
</dbReference>
<dbReference type="PANTHER" id="PTHR24252:SF7">
    <property type="entry name" value="HYALIN"/>
    <property type="match status" value="1"/>
</dbReference>
<evidence type="ECO:0000256" key="6">
    <source>
        <dbReference type="ARBA" id="ARBA00068096"/>
    </source>
</evidence>
<dbReference type="Gene3D" id="2.40.10.10">
    <property type="entry name" value="Trypsin-like serine proteases"/>
    <property type="match status" value="2"/>
</dbReference>
<dbReference type="FunFam" id="2.40.10.10:FF:000038">
    <property type="entry name" value="Serine protease"/>
    <property type="match status" value="1"/>
</dbReference>
<dbReference type="InterPro" id="IPR018114">
    <property type="entry name" value="TRYPSIN_HIS"/>
</dbReference>
<dbReference type="Pfam" id="PF00089">
    <property type="entry name" value="Trypsin"/>
    <property type="match status" value="1"/>
</dbReference>
<evidence type="ECO:0000256" key="4">
    <source>
        <dbReference type="ARBA" id="ARBA00023157"/>
    </source>
</evidence>
<dbReference type="GO" id="GO:0006508">
    <property type="term" value="P:proteolysis"/>
    <property type="evidence" value="ECO:0007669"/>
    <property type="project" value="UniProtKB-KW"/>
</dbReference>
<dbReference type="SUPFAM" id="SSF50494">
    <property type="entry name" value="Trypsin-like serine proteases"/>
    <property type="match status" value="1"/>
</dbReference>
<evidence type="ECO:0000256" key="1">
    <source>
        <dbReference type="ARBA" id="ARBA00004613"/>
    </source>
</evidence>
<dbReference type="SMART" id="SM00680">
    <property type="entry name" value="CLIP"/>
    <property type="match status" value="1"/>
</dbReference>
<organism evidence="11">
    <name type="scientific">Panstrongylus lignarius</name>
    <dbReference type="NCBI Taxonomy" id="156445"/>
    <lineage>
        <taxon>Eukaryota</taxon>
        <taxon>Metazoa</taxon>
        <taxon>Ecdysozoa</taxon>
        <taxon>Arthropoda</taxon>
        <taxon>Hexapoda</taxon>
        <taxon>Insecta</taxon>
        <taxon>Pterygota</taxon>
        <taxon>Neoptera</taxon>
        <taxon>Paraneoptera</taxon>
        <taxon>Hemiptera</taxon>
        <taxon>Heteroptera</taxon>
        <taxon>Panheteroptera</taxon>
        <taxon>Cimicomorpha</taxon>
        <taxon>Reduviidae</taxon>
        <taxon>Triatominae</taxon>
        <taxon>Panstrongylus</taxon>
    </lineage>
</organism>
<dbReference type="InterPro" id="IPR043504">
    <property type="entry name" value="Peptidase_S1_PA_chymotrypsin"/>
</dbReference>
<dbReference type="EMBL" id="GFTR01005610">
    <property type="protein sequence ID" value="JAW10816.1"/>
    <property type="molecule type" value="Transcribed_RNA"/>
</dbReference>
<evidence type="ECO:0000259" key="10">
    <source>
        <dbReference type="PROSITE" id="PS50240"/>
    </source>
</evidence>
<comment type="similarity">
    <text evidence="5">Belongs to the peptidase S1 family. CLIP subfamily.</text>
</comment>
<dbReference type="SMART" id="SM00020">
    <property type="entry name" value="Tryp_SPc"/>
    <property type="match status" value="1"/>
</dbReference>
<keyword evidence="4" id="KW-1015">Disulfide bond</keyword>
<dbReference type="InterPro" id="IPR009003">
    <property type="entry name" value="Peptidase_S1_PA"/>
</dbReference>
<keyword evidence="2" id="KW-0964">Secreted</keyword>
<evidence type="ECO:0000256" key="5">
    <source>
        <dbReference type="ARBA" id="ARBA00024195"/>
    </source>
</evidence>
<keyword evidence="8" id="KW-0720">Serine protease</keyword>
<dbReference type="PROSITE" id="PS50240">
    <property type="entry name" value="TRYPSIN_DOM"/>
    <property type="match status" value="1"/>
</dbReference>
<comment type="subcellular location">
    <subcellularLocation>
        <location evidence="1">Secreted</location>
    </subcellularLocation>
</comment>
<keyword evidence="8" id="KW-0378">Hydrolase</keyword>
<dbReference type="InterPro" id="IPR001254">
    <property type="entry name" value="Trypsin_dom"/>
</dbReference>
<keyword evidence="3 9" id="KW-0732">Signal</keyword>
<evidence type="ECO:0000256" key="7">
    <source>
        <dbReference type="ARBA" id="ARBA00076468"/>
    </source>
</evidence>
<protein>
    <recommendedName>
        <fullName evidence="6">Phenoloxidase-activating factor 2</fullName>
    </recommendedName>
    <alternativeName>
        <fullName evidence="7">Prophenoloxidase-activating factor II</fullName>
    </alternativeName>
</protein>
<feature type="signal peptide" evidence="9">
    <location>
        <begin position="1"/>
        <end position="19"/>
    </location>
</feature>
<dbReference type="PANTHER" id="PTHR24252">
    <property type="entry name" value="ACROSIN-RELATED"/>
    <property type="match status" value="1"/>
</dbReference>
<dbReference type="AlphaFoldDB" id="A0A224XEB7"/>
<evidence type="ECO:0000256" key="3">
    <source>
        <dbReference type="ARBA" id="ARBA00022729"/>
    </source>
</evidence>
<evidence type="ECO:0000256" key="8">
    <source>
        <dbReference type="RuleBase" id="RU363034"/>
    </source>
</evidence>